<reference evidence="2 3" key="1">
    <citation type="submission" date="2013-12" db="EMBL/GenBank/DDBJ databases">
        <title>Improved hybrid genome assemblies of Bacteroides xylanisolvens SD CC 1b and Bacteroides xylanisolvens SD CC 2a using Illumina and 454 Sequencing.</title>
        <authorList>
            <person name="Ramaraj T."/>
            <person name="Sundararajan A."/>
            <person name="Mudge J."/>
            <person name="Schilkey F.D."/>
            <person name="Delvecchio V."/>
            <person name="Donlon M."/>
            <person name="Ziemer C."/>
        </authorList>
    </citation>
    <scope>NUCLEOTIDE SEQUENCE [LARGE SCALE GENOMIC DNA]</scope>
</reference>
<organism evidence="2 3">
    <name type="scientific">Bacteroides xylanisolvens SD CC 1b</name>
    <dbReference type="NCBI Taxonomy" id="702447"/>
    <lineage>
        <taxon>Bacteria</taxon>
        <taxon>Pseudomonadati</taxon>
        <taxon>Bacteroidota</taxon>
        <taxon>Bacteroidia</taxon>
        <taxon>Bacteroidales</taxon>
        <taxon>Bacteroidaceae</taxon>
        <taxon>Bacteroides</taxon>
    </lineage>
</organism>
<dbReference type="Proteomes" id="UP000019380">
    <property type="component" value="Unassembled WGS sequence"/>
</dbReference>
<gene>
    <name evidence="2" type="ORF">BN890_34950</name>
</gene>
<feature type="transmembrane region" description="Helical" evidence="1">
    <location>
        <begin position="14"/>
        <end position="38"/>
    </location>
</feature>
<keyword evidence="1" id="KW-0812">Transmembrane</keyword>
<dbReference type="AlphaFoldDB" id="W6PDI6"/>
<keyword evidence="1" id="KW-0472">Membrane</keyword>
<protein>
    <submittedName>
        <fullName evidence="2">Uncharacterized protein</fullName>
    </submittedName>
</protein>
<evidence type="ECO:0000256" key="1">
    <source>
        <dbReference type="SAM" id="Phobius"/>
    </source>
</evidence>
<sequence>MCNLAEATIFIAEVIFRVLFTEFILVFTSFSEAIFLLVSG</sequence>
<comment type="caution">
    <text evidence="2">The sequence shown here is derived from an EMBL/GenBank/DDBJ whole genome shotgun (WGS) entry which is preliminary data.</text>
</comment>
<evidence type="ECO:0000313" key="3">
    <source>
        <dbReference type="Proteomes" id="UP000019380"/>
    </source>
</evidence>
<evidence type="ECO:0000313" key="2">
    <source>
        <dbReference type="EMBL" id="CDM05902.1"/>
    </source>
</evidence>
<name>W6PDI6_9BACE</name>
<proteinExistence type="predicted"/>
<dbReference type="EMBL" id="CBXG010000039">
    <property type="protein sequence ID" value="CDM05902.1"/>
    <property type="molecule type" value="Genomic_DNA"/>
</dbReference>
<accession>W6PDI6</accession>
<keyword evidence="1" id="KW-1133">Transmembrane helix</keyword>